<dbReference type="EMBL" id="DTMF01000124">
    <property type="protein sequence ID" value="HGF33658.1"/>
    <property type="molecule type" value="Genomic_DNA"/>
</dbReference>
<sequence>MPQGGPQPLNKGVGLMATFMMFGKYSAEAVKKISAERTEKTVKLVKKFKGEIKEMYALLGEYDLLLIAELPGPDQAMQFSVALAKLTGIAFASYPAVTVAAFDKLMAEV</sequence>
<reference evidence="1" key="1">
    <citation type="journal article" date="2020" name="mSystems">
        <title>Genome- and Community-Level Interaction Insights into Carbon Utilization and Element Cycling Functions of Hydrothermarchaeota in Hydrothermal Sediment.</title>
        <authorList>
            <person name="Zhou Z."/>
            <person name="Liu Y."/>
            <person name="Xu W."/>
            <person name="Pan J."/>
            <person name="Luo Z.H."/>
            <person name="Li M."/>
        </authorList>
    </citation>
    <scope>NUCLEOTIDE SEQUENCE [LARGE SCALE GENOMIC DNA]</scope>
    <source>
        <strain evidence="1">SpSt-897</strain>
    </source>
</reference>
<evidence type="ECO:0000313" key="1">
    <source>
        <dbReference type="EMBL" id="HGF33658.1"/>
    </source>
</evidence>
<accession>A0A7C3UX23</accession>
<protein>
    <submittedName>
        <fullName evidence="1">GYD domain-containing protein</fullName>
    </submittedName>
</protein>
<gene>
    <name evidence="1" type="ORF">ENW96_04605</name>
</gene>
<organism evidence="1">
    <name type="scientific">Desulfobacca acetoxidans</name>
    <dbReference type="NCBI Taxonomy" id="60893"/>
    <lineage>
        <taxon>Bacteria</taxon>
        <taxon>Pseudomonadati</taxon>
        <taxon>Thermodesulfobacteriota</taxon>
        <taxon>Desulfobaccia</taxon>
        <taxon>Desulfobaccales</taxon>
        <taxon>Desulfobaccaceae</taxon>
        <taxon>Desulfobacca</taxon>
    </lineage>
</organism>
<proteinExistence type="predicted"/>
<dbReference type="Pfam" id="PF08734">
    <property type="entry name" value="GYD"/>
    <property type="match status" value="1"/>
</dbReference>
<dbReference type="AlphaFoldDB" id="A0A7C3UX23"/>
<dbReference type="InterPro" id="IPR014845">
    <property type="entry name" value="GYD/TTHA1554"/>
</dbReference>
<name>A0A7C3UX23_9BACT</name>
<comment type="caution">
    <text evidence="1">The sequence shown here is derived from an EMBL/GenBank/DDBJ whole genome shotgun (WGS) entry which is preliminary data.</text>
</comment>